<protein>
    <recommendedName>
        <fullName evidence="4">EF-hand domain-containing protein</fullName>
    </recommendedName>
</protein>
<dbReference type="InterPro" id="IPR011992">
    <property type="entry name" value="EF-hand-dom_pair"/>
</dbReference>
<dbReference type="Gene3D" id="1.10.490.10">
    <property type="entry name" value="Globins"/>
    <property type="match status" value="2"/>
</dbReference>
<feature type="transmembrane region" description="Helical" evidence="1">
    <location>
        <begin position="457"/>
        <end position="477"/>
    </location>
</feature>
<keyword evidence="1" id="KW-0812">Transmembrane</keyword>
<organism evidence="2 3">
    <name type="scientific">Symbiodinium natans</name>
    <dbReference type="NCBI Taxonomy" id="878477"/>
    <lineage>
        <taxon>Eukaryota</taxon>
        <taxon>Sar</taxon>
        <taxon>Alveolata</taxon>
        <taxon>Dinophyceae</taxon>
        <taxon>Suessiales</taxon>
        <taxon>Symbiodiniaceae</taxon>
        <taxon>Symbiodinium</taxon>
    </lineage>
</organism>
<comment type="caution">
    <text evidence="2">The sequence shown here is derived from an EMBL/GenBank/DDBJ whole genome shotgun (WGS) entry which is preliminary data.</text>
</comment>
<dbReference type="CDD" id="cd01040">
    <property type="entry name" value="Mb-like"/>
    <property type="match status" value="1"/>
</dbReference>
<feature type="transmembrane region" description="Helical" evidence="1">
    <location>
        <begin position="65"/>
        <end position="84"/>
    </location>
</feature>
<sequence length="751" mass="85330">MSPARRSRLWTKGDSTDVTWEGSNNDRKRGHIMIIRPVEHAYILSGQMMLSFTVGRWLLQRRWPLVMLITVGLLLHTGTFFGFLSSTAEAQVSSFLVKVSTPTAASWCMHAATTVCWGLAILVVLTRVHSQLLWMTLRTFDPWAVIACALRGWGALALSRMSLHHDVAHRMEDVFDLFNMLELSVLIVIVEAADLPKSVQKMFVAACLVYSCVLATAALFMEQLPNWDPHANLDFLFFASMSPKSQFIGAYSTMAILLFKAAGSVILNPNHFMFLRCPLMYCLDEVDASFAKLARTDPAFILYSDFHEILLEMGVSDSHILAGFNALDLHNTGIVTRRDFRHCMKEVFLECPGASHESLLTRLCQNAFASNTGFESLESMMGLILAQWRQIKLDELGTKIYIYLMLEGNVQSLFKTVNVRVQALLFAAFVQVVLTWLQEKNFRVIERDITSLGMRHIGYGVHPCYLCLFQLALLRALEDLYGLSERAEMAWSVVWLRFVAAPFTQGRLCAEDTSRKTVASTVRSLLQKASADERFIPSLAANLNKVPAGHHNWTETIFRDSEHELSHMSMLASFLEDTADKLLNEDVLSARRRLRQVVSIHWDRGIFPRHMLTFQYAATITFRDILGPQVFDDKAESLWVVFFQMEIMDTLLLAPFAETHDKLEAWVTTCKMPYVDQKAWDSLMKMAGVQDELSHQGYQRLCGESWKEAAKITPDDVLRTLCDESMHHPSWKFERVIRSYCSAKAVVTLLE</sequence>
<dbReference type="InterPro" id="IPR012292">
    <property type="entry name" value="Globin/Proto"/>
</dbReference>
<dbReference type="AlphaFoldDB" id="A0A812QRE4"/>
<feature type="transmembrane region" description="Helical" evidence="1">
    <location>
        <begin position="248"/>
        <end position="267"/>
    </location>
</feature>
<feature type="transmembrane region" description="Helical" evidence="1">
    <location>
        <begin position="202"/>
        <end position="221"/>
    </location>
</feature>
<accession>A0A812QRE4</accession>
<gene>
    <name evidence="2" type="ORF">SNAT2548_LOCUS21768</name>
</gene>
<name>A0A812QRE4_9DINO</name>
<dbReference type="InterPro" id="IPR044399">
    <property type="entry name" value="Mb-like_M"/>
</dbReference>
<dbReference type="SUPFAM" id="SSF46458">
    <property type="entry name" value="Globin-like"/>
    <property type="match status" value="2"/>
</dbReference>
<feature type="transmembrane region" description="Helical" evidence="1">
    <location>
        <begin position="104"/>
        <end position="128"/>
    </location>
</feature>
<evidence type="ECO:0000256" key="1">
    <source>
        <dbReference type="SAM" id="Phobius"/>
    </source>
</evidence>
<keyword evidence="1" id="KW-0472">Membrane</keyword>
<dbReference type="EMBL" id="CAJNDS010002263">
    <property type="protein sequence ID" value="CAE7399826.1"/>
    <property type="molecule type" value="Genomic_DNA"/>
</dbReference>
<reference evidence="2" key="1">
    <citation type="submission" date="2021-02" db="EMBL/GenBank/DDBJ databases">
        <authorList>
            <person name="Dougan E. K."/>
            <person name="Rhodes N."/>
            <person name="Thang M."/>
            <person name="Chan C."/>
        </authorList>
    </citation>
    <scope>NUCLEOTIDE SEQUENCE</scope>
</reference>
<dbReference type="GO" id="GO:0020037">
    <property type="term" value="F:heme binding"/>
    <property type="evidence" value="ECO:0007669"/>
    <property type="project" value="InterPro"/>
</dbReference>
<evidence type="ECO:0000313" key="3">
    <source>
        <dbReference type="Proteomes" id="UP000604046"/>
    </source>
</evidence>
<dbReference type="SUPFAM" id="SSF47473">
    <property type="entry name" value="EF-hand"/>
    <property type="match status" value="1"/>
</dbReference>
<dbReference type="InterPro" id="IPR009050">
    <property type="entry name" value="Globin-like_sf"/>
</dbReference>
<keyword evidence="1" id="KW-1133">Transmembrane helix</keyword>
<dbReference type="Proteomes" id="UP000604046">
    <property type="component" value="Unassembled WGS sequence"/>
</dbReference>
<dbReference type="GO" id="GO:0019825">
    <property type="term" value="F:oxygen binding"/>
    <property type="evidence" value="ECO:0007669"/>
    <property type="project" value="InterPro"/>
</dbReference>
<keyword evidence="3" id="KW-1185">Reference proteome</keyword>
<evidence type="ECO:0000313" key="2">
    <source>
        <dbReference type="EMBL" id="CAE7399826.1"/>
    </source>
</evidence>
<evidence type="ECO:0008006" key="4">
    <source>
        <dbReference type="Google" id="ProtNLM"/>
    </source>
</evidence>
<proteinExistence type="predicted"/>